<comment type="caution">
    <text evidence="5">The sequence shown here is derived from an EMBL/GenBank/DDBJ whole genome shotgun (WGS) entry which is preliminary data.</text>
</comment>
<keyword evidence="2" id="KW-0238">DNA-binding</keyword>
<dbReference type="EMBL" id="WMII01000007">
    <property type="protein sequence ID" value="MTH64483.1"/>
    <property type="molecule type" value="Genomic_DNA"/>
</dbReference>
<dbReference type="InterPro" id="IPR036390">
    <property type="entry name" value="WH_DNA-bd_sf"/>
</dbReference>
<sequence length="230" mass="25050">MLTDARPRRQYRQVADQILGLASGQGLGPGARLPSERDLAEQLGVSRPSLREALIALEVEGHVEIRMGSGVYLGARPPEPGADQTGESPLELLQARCIIESAIAEEAARRATPDLIARLDRNLAEMGAAVHDTPVAIRTDGEFHITLASGIGNAVLGSLTENIYARRLSPLFAQFSTHFEGPRTWRLALAEHGAIRDAIAEGDPAAAREAMRHHLTESQRRFIEGRLFER</sequence>
<evidence type="ECO:0000259" key="4">
    <source>
        <dbReference type="PROSITE" id="PS50949"/>
    </source>
</evidence>
<dbReference type="Gene3D" id="1.20.120.530">
    <property type="entry name" value="GntR ligand-binding domain-like"/>
    <property type="match status" value="1"/>
</dbReference>
<dbReference type="SMART" id="SM00345">
    <property type="entry name" value="HTH_GNTR"/>
    <property type="match status" value="1"/>
</dbReference>
<dbReference type="PROSITE" id="PS50949">
    <property type="entry name" value="HTH_GNTR"/>
    <property type="match status" value="1"/>
</dbReference>
<keyword evidence="3" id="KW-0804">Transcription</keyword>
<dbReference type="GO" id="GO:0003677">
    <property type="term" value="F:DNA binding"/>
    <property type="evidence" value="ECO:0007669"/>
    <property type="project" value="UniProtKB-KW"/>
</dbReference>
<evidence type="ECO:0000313" key="6">
    <source>
        <dbReference type="Proteomes" id="UP000478740"/>
    </source>
</evidence>
<organism evidence="5 6">
    <name type="scientific">Paracoccus shanxieyensis</name>
    <dbReference type="NCBI Taxonomy" id="2675752"/>
    <lineage>
        <taxon>Bacteria</taxon>
        <taxon>Pseudomonadati</taxon>
        <taxon>Pseudomonadota</taxon>
        <taxon>Alphaproteobacteria</taxon>
        <taxon>Rhodobacterales</taxon>
        <taxon>Paracoccaceae</taxon>
        <taxon>Paracoccus</taxon>
    </lineage>
</organism>
<dbReference type="PANTHER" id="PTHR43537">
    <property type="entry name" value="TRANSCRIPTIONAL REGULATOR, GNTR FAMILY"/>
    <property type="match status" value="1"/>
</dbReference>
<dbReference type="SUPFAM" id="SSF46785">
    <property type="entry name" value="Winged helix' DNA-binding domain"/>
    <property type="match status" value="1"/>
</dbReference>
<protein>
    <submittedName>
        <fullName evidence="5">FCD domain-containing protein</fullName>
    </submittedName>
</protein>
<gene>
    <name evidence="5" type="ORF">GL284_09375</name>
</gene>
<evidence type="ECO:0000256" key="3">
    <source>
        <dbReference type="ARBA" id="ARBA00023163"/>
    </source>
</evidence>
<reference evidence="5 6" key="1">
    <citation type="submission" date="2019-11" db="EMBL/GenBank/DDBJ databases">
        <authorList>
            <person name="Dong K."/>
        </authorList>
    </citation>
    <scope>NUCLEOTIDE SEQUENCE [LARGE SCALE GENOMIC DNA]</scope>
    <source>
        <strain evidence="5 6">DK608</strain>
    </source>
</reference>
<evidence type="ECO:0000313" key="5">
    <source>
        <dbReference type="EMBL" id="MTH64483.1"/>
    </source>
</evidence>
<dbReference type="Gene3D" id="1.10.10.10">
    <property type="entry name" value="Winged helix-like DNA-binding domain superfamily/Winged helix DNA-binding domain"/>
    <property type="match status" value="1"/>
</dbReference>
<dbReference type="Proteomes" id="UP000478740">
    <property type="component" value="Unassembled WGS sequence"/>
</dbReference>
<dbReference type="RefSeq" id="WP_155044340.1">
    <property type="nucleotide sequence ID" value="NZ_WMIH01000007.1"/>
</dbReference>
<proteinExistence type="predicted"/>
<dbReference type="InterPro" id="IPR000524">
    <property type="entry name" value="Tscrpt_reg_HTH_GntR"/>
</dbReference>
<dbReference type="AlphaFoldDB" id="A0A6L6IWA2"/>
<keyword evidence="1" id="KW-0805">Transcription regulation</keyword>
<dbReference type="InterPro" id="IPR011711">
    <property type="entry name" value="GntR_C"/>
</dbReference>
<dbReference type="PANTHER" id="PTHR43537:SF5">
    <property type="entry name" value="UXU OPERON TRANSCRIPTIONAL REGULATOR"/>
    <property type="match status" value="1"/>
</dbReference>
<dbReference type="SUPFAM" id="SSF48008">
    <property type="entry name" value="GntR ligand-binding domain-like"/>
    <property type="match status" value="1"/>
</dbReference>
<dbReference type="PRINTS" id="PR00035">
    <property type="entry name" value="HTHGNTR"/>
</dbReference>
<feature type="domain" description="HTH gntR-type" evidence="4">
    <location>
        <begin position="8"/>
        <end position="76"/>
    </location>
</feature>
<dbReference type="SMART" id="SM00895">
    <property type="entry name" value="FCD"/>
    <property type="match status" value="1"/>
</dbReference>
<dbReference type="Pfam" id="PF07729">
    <property type="entry name" value="FCD"/>
    <property type="match status" value="1"/>
</dbReference>
<dbReference type="Pfam" id="PF00392">
    <property type="entry name" value="GntR"/>
    <property type="match status" value="1"/>
</dbReference>
<dbReference type="InterPro" id="IPR036388">
    <property type="entry name" value="WH-like_DNA-bd_sf"/>
</dbReference>
<evidence type="ECO:0000256" key="2">
    <source>
        <dbReference type="ARBA" id="ARBA00023125"/>
    </source>
</evidence>
<keyword evidence="6" id="KW-1185">Reference proteome</keyword>
<dbReference type="GO" id="GO:0003700">
    <property type="term" value="F:DNA-binding transcription factor activity"/>
    <property type="evidence" value="ECO:0007669"/>
    <property type="project" value="InterPro"/>
</dbReference>
<evidence type="ECO:0000256" key="1">
    <source>
        <dbReference type="ARBA" id="ARBA00023015"/>
    </source>
</evidence>
<accession>A0A6L6IWA2</accession>
<dbReference type="CDD" id="cd07377">
    <property type="entry name" value="WHTH_GntR"/>
    <property type="match status" value="1"/>
</dbReference>
<dbReference type="InterPro" id="IPR008920">
    <property type="entry name" value="TF_FadR/GntR_C"/>
</dbReference>
<name>A0A6L6IWA2_9RHOB</name>